<dbReference type="InterPro" id="IPR000515">
    <property type="entry name" value="MetI-like"/>
</dbReference>
<dbReference type="SUPFAM" id="SSF161098">
    <property type="entry name" value="MetI-like"/>
    <property type="match status" value="1"/>
</dbReference>
<dbReference type="CDD" id="cd06261">
    <property type="entry name" value="TM_PBP2"/>
    <property type="match status" value="1"/>
</dbReference>
<dbReference type="AlphaFoldDB" id="A0A4V5LS97"/>
<keyword evidence="10" id="KW-1185">Reference proteome</keyword>
<evidence type="ECO:0000256" key="6">
    <source>
        <dbReference type="ARBA" id="ARBA00023136"/>
    </source>
</evidence>
<evidence type="ECO:0000256" key="3">
    <source>
        <dbReference type="ARBA" id="ARBA00022475"/>
    </source>
</evidence>
<dbReference type="PANTHER" id="PTHR43744:SF12">
    <property type="entry name" value="ABC TRANSPORTER PERMEASE PROTEIN MG189-RELATED"/>
    <property type="match status" value="1"/>
</dbReference>
<dbReference type="GO" id="GO:0005886">
    <property type="term" value="C:plasma membrane"/>
    <property type="evidence" value="ECO:0007669"/>
    <property type="project" value="UniProtKB-SubCell"/>
</dbReference>
<feature type="transmembrane region" description="Helical" evidence="7">
    <location>
        <begin position="121"/>
        <end position="145"/>
    </location>
</feature>
<keyword evidence="6 7" id="KW-0472">Membrane</keyword>
<keyword evidence="4 7" id="KW-0812">Transmembrane</keyword>
<dbReference type="EMBL" id="SUPK01000006">
    <property type="protein sequence ID" value="TJY41349.1"/>
    <property type="molecule type" value="Genomic_DNA"/>
</dbReference>
<evidence type="ECO:0000256" key="4">
    <source>
        <dbReference type="ARBA" id="ARBA00022692"/>
    </source>
</evidence>
<dbReference type="Pfam" id="PF00528">
    <property type="entry name" value="BPD_transp_1"/>
    <property type="match status" value="1"/>
</dbReference>
<evidence type="ECO:0000313" key="10">
    <source>
        <dbReference type="Proteomes" id="UP000309673"/>
    </source>
</evidence>
<keyword evidence="2 7" id="KW-0813">Transport</keyword>
<gene>
    <name evidence="9" type="ORF">E5161_13080</name>
</gene>
<organism evidence="9 10">
    <name type="scientific">Cohnella pontilimi</name>
    <dbReference type="NCBI Taxonomy" id="2564100"/>
    <lineage>
        <taxon>Bacteria</taxon>
        <taxon>Bacillati</taxon>
        <taxon>Bacillota</taxon>
        <taxon>Bacilli</taxon>
        <taxon>Bacillales</taxon>
        <taxon>Paenibacillaceae</taxon>
        <taxon>Cohnella</taxon>
    </lineage>
</organism>
<feature type="transmembrane region" description="Helical" evidence="7">
    <location>
        <begin position="25"/>
        <end position="46"/>
    </location>
</feature>
<evidence type="ECO:0000259" key="8">
    <source>
        <dbReference type="PROSITE" id="PS50928"/>
    </source>
</evidence>
<sequence>MNSALDWKTGSYYQNRRLQQRIKKAVLFIVLSAVGLTFVIPFWWMISTSLKSMDEIMQYPPSFLPGHWRFHNYVETWTSIDFTRFTLNTLMVACISVTAHVISNSFVAYGFAKIRFPGRNILFSIVLSTMIIPGFVTLIPQYIMFAKIHWVGTYLPLTVPGFFGNAFQIFLLRQFYLGIPNELIEAAKIDGANHFYIWRKIMIPLSLPAIIMVAISTFTASWNDFVGPVIYLTNESHYTLQIALQSFKVSSGLNQWHYLMAGSVIALTPIVVMFFLFQKYFIQGMNISAGTKG</sequence>
<feature type="transmembrane region" description="Helical" evidence="7">
    <location>
        <begin position="151"/>
        <end position="172"/>
    </location>
</feature>
<keyword evidence="5 7" id="KW-1133">Transmembrane helix</keyword>
<comment type="similarity">
    <text evidence="7">Belongs to the binding-protein-dependent transport system permease family.</text>
</comment>
<dbReference type="RefSeq" id="WP_136778268.1">
    <property type="nucleotide sequence ID" value="NZ_SUPK01000006.1"/>
</dbReference>
<evidence type="ECO:0000256" key="5">
    <source>
        <dbReference type="ARBA" id="ARBA00022989"/>
    </source>
</evidence>
<reference evidence="9 10" key="1">
    <citation type="submission" date="2019-04" db="EMBL/GenBank/DDBJ databases">
        <title>Cohnella sp. nov., isolated from soil.</title>
        <authorList>
            <person name="Kim W."/>
        </authorList>
    </citation>
    <scope>NUCLEOTIDE SEQUENCE [LARGE SCALE GENOMIC DNA]</scope>
    <source>
        <strain evidence="9 10">CAU 1483</strain>
    </source>
</reference>
<feature type="transmembrane region" description="Helical" evidence="7">
    <location>
        <begin position="256"/>
        <end position="277"/>
    </location>
</feature>
<name>A0A4V5LS97_9BACL</name>
<keyword evidence="3" id="KW-1003">Cell membrane</keyword>
<evidence type="ECO:0000256" key="2">
    <source>
        <dbReference type="ARBA" id="ARBA00022448"/>
    </source>
</evidence>
<protein>
    <submittedName>
        <fullName evidence="9">Carbohydrate ABC transporter permease</fullName>
    </submittedName>
</protein>
<dbReference type="PROSITE" id="PS50928">
    <property type="entry name" value="ABC_TM1"/>
    <property type="match status" value="1"/>
</dbReference>
<comment type="subcellular location">
    <subcellularLocation>
        <location evidence="1 7">Cell membrane</location>
        <topology evidence="1 7">Multi-pass membrane protein</topology>
    </subcellularLocation>
</comment>
<feature type="transmembrane region" description="Helical" evidence="7">
    <location>
        <begin position="85"/>
        <end position="109"/>
    </location>
</feature>
<dbReference type="OrthoDB" id="9771544at2"/>
<evidence type="ECO:0000256" key="1">
    <source>
        <dbReference type="ARBA" id="ARBA00004651"/>
    </source>
</evidence>
<evidence type="ECO:0000256" key="7">
    <source>
        <dbReference type="RuleBase" id="RU363032"/>
    </source>
</evidence>
<dbReference type="InterPro" id="IPR035906">
    <property type="entry name" value="MetI-like_sf"/>
</dbReference>
<dbReference type="GO" id="GO:0055085">
    <property type="term" value="P:transmembrane transport"/>
    <property type="evidence" value="ECO:0007669"/>
    <property type="project" value="InterPro"/>
</dbReference>
<comment type="caution">
    <text evidence="9">The sequence shown here is derived from an EMBL/GenBank/DDBJ whole genome shotgun (WGS) entry which is preliminary data.</text>
</comment>
<feature type="transmembrane region" description="Helical" evidence="7">
    <location>
        <begin position="201"/>
        <end position="222"/>
    </location>
</feature>
<proteinExistence type="inferred from homology"/>
<evidence type="ECO:0000313" key="9">
    <source>
        <dbReference type="EMBL" id="TJY41349.1"/>
    </source>
</evidence>
<dbReference type="PANTHER" id="PTHR43744">
    <property type="entry name" value="ABC TRANSPORTER PERMEASE PROTEIN MG189-RELATED-RELATED"/>
    <property type="match status" value="1"/>
</dbReference>
<dbReference type="Proteomes" id="UP000309673">
    <property type="component" value="Unassembled WGS sequence"/>
</dbReference>
<feature type="domain" description="ABC transmembrane type-1" evidence="8">
    <location>
        <begin position="86"/>
        <end position="277"/>
    </location>
</feature>
<dbReference type="Gene3D" id="1.10.3720.10">
    <property type="entry name" value="MetI-like"/>
    <property type="match status" value="1"/>
</dbReference>
<accession>A0A4V5LS97</accession>